<evidence type="ECO:0000256" key="2">
    <source>
        <dbReference type="ARBA" id="ARBA00022741"/>
    </source>
</evidence>
<sequence>MDEKIGKEVDKTEDEKLIESMEEGMKSRVIENKLKAQIFKDSEEEKEKQKILSAEKLHKNSIKTELAKPLLKIPNMMKKDEKEPTDSPVLGSSRSSHNGLSPVQVSKLAQAASTTVKSVITKPLEVKSIASKILVKKQDGDTTVTGLMARTPKVTTVGIPDAETVIPSTFTGDDEDDYFHGFLPREDANMLCLLDGDFLLRTTEVSSGEDRQLCLSVAWHGNHHIILYYDKSKNQYGVKPDRTFISIADLVNYYAQHKFKIARERILLKNPIVAQPWELKHQQLKLLQKLGEGAFGEVHSANLALTPRFCVKAAVKVLKCDAMTKEKVREAMSEVRMLRNLRHENIVRFYGVANRREPLMIVMELVKEGALNSYLKKNGRNLSMKIKLFMIRDAACGLAYLHGKNIMHRDLATRNCLYTGEIVKLSDFGMSAYGPQYKLLPTDKAPVRWIAPEVFRTLIYSFPSDTWAFFVMVWEIFNNAMEPYPGWDRARVKIEVLKGNRLSIPPTAPIKLQELCKLTWNTDVTKRPTMSTVSAVMMRLTGKVDVSEKPTHITATTPVKMDQKMRKNYNDQKPFTASIRRPHPKAKR</sequence>
<dbReference type="PROSITE" id="PS00107">
    <property type="entry name" value="PROTEIN_KINASE_ATP"/>
    <property type="match status" value="1"/>
</dbReference>
<reference evidence="14" key="1">
    <citation type="submission" date="2016-04" db="UniProtKB">
        <authorList>
            <consortium name="WormBaseParasite"/>
        </authorList>
    </citation>
    <scope>IDENTIFICATION</scope>
</reference>
<keyword evidence="5 9" id="KW-0829">Tyrosine-protein kinase</keyword>
<evidence type="ECO:0000256" key="4">
    <source>
        <dbReference type="ARBA" id="ARBA00022840"/>
    </source>
</evidence>
<keyword evidence="2 8" id="KW-0547">Nucleotide-binding</keyword>
<dbReference type="InterPro" id="IPR036860">
    <property type="entry name" value="SH2_dom_sf"/>
</dbReference>
<feature type="binding site" evidence="8">
    <location>
        <position position="316"/>
    </location>
    <ligand>
        <name>ATP</name>
        <dbReference type="ChEBI" id="CHEBI:30616"/>
    </ligand>
</feature>
<evidence type="ECO:0000256" key="3">
    <source>
        <dbReference type="ARBA" id="ARBA00022777"/>
    </source>
</evidence>
<proteinExistence type="inferred from homology"/>
<evidence type="ECO:0000256" key="5">
    <source>
        <dbReference type="ARBA" id="ARBA00023137"/>
    </source>
</evidence>
<dbReference type="SMART" id="SM00252">
    <property type="entry name" value="SH2"/>
    <property type="match status" value="1"/>
</dbReference>
<dbReference type="GO" id="GO:0004715">
    <property type="term" value="F:non-membrane spanning protein tyrosine kinase activity"/>
    <property type="evidence" value="ECO:0007669"/>
    <property type="project" value="UniProtKB-EC"/>
</dbReference>
<comment type="catalytic activity">
    <reaction evidence="6 9">
        <text>L-tyrosyl-[protein] + ATP = O-phospho-L-tyrosyl-[protein] + ADP + H(+)</text>
        <dbReference type="Rhea" id="RHEA:10596"/>
        <dbReference type="Rhea" id="RHEA-COMP:10136"/>
        <dbReference type="Rhea" id="RHEA-COMP:20101"/>
        <dbReference type="ChEBI" id="CHEBI:15378"/>
        <dbReference type="ChEBI" id="CHEBI:30616"/>
        <dbReference type="ChEBI" id="CHEBI:46858"/>
        <dbReference type="ChEBI" id="CHEBI:61978"/>
        <dbReference type="ChEBI" id="CHEBI:456216"/>
        <dbReference type="EC" id="2.7.10.2"/>
    </reaction>
</comment>
<dbReference type="GO" id="GO:0005524">
    <property type="term" value="F:ATP binding"/>
    <property type="evidence" value="ECO:0007669"/>
    <property type="project" value="UniProtKB-UniRule"/>
</dbReference>
<dbReference type="InterPro" id="IPR050198">
    <property type="entry name" value="Non-receptor_tyrosine_kinases"/>
</dbReference>
<dbReference type="SMART" id="SM00219">
    <property type="entry name" value="TyrKc"/>
    <property type="match status" value="1"/>
</dbReference>
<dbReference type="Gene3D" id="3.30.200.20">
    <property type="entry name" value="Phosphorylase Kinase, domain 1"/>
    <property type="match status" value="1"/>
</dbReference>
<dbReference type="Pfam" id="PF07714">
    <property type="entry name" value="PK_Tyr_Ser-Thr"/>
    <property type="match status" value="1"/>
</dbReference>
<dbReference type="SUPFAM" id="SSF55550">
    <property type="entry name" value="SH2 domain"/>
    <property type="match status" value="1"/>
</dbReference>
<keyword evidence="4 8" id="KW-0067">ATP-binding</keyword>
<dbReference type="PROSITE" id="PS00109">
    <property type="entry name" value="PROTEIN_KINASE_TYR"/>
    <property type="match status" value="1"/>
</dbReference>
<dbReference type="CDD" id="cd00192">
    <property type="entry name" value="PTKc"/>
    <property type="match status" value="1"/>
</dbReference>
<dbReference type="InterPro" id="IPR035849">
    <property type="entry name" value="Fes/Fps/Fer_SH2"/>
</dbReference>
<dbReference type="PANTHER" id="PTHR24418">
    <property type="entry name" value="TYROSINE-PROTEIN KINASE"/>
    <property type="match status" value="1"/>
</dbReference>
<dbReference type="PRINTS" id="PR00109">
    <property type="entry name" value="TYRKINASE"/>
</dbReference>
<evidence type="ECO:0000259" key="11">
    <source>
        <dbReference type="PROSITE" id="PS50001"/>
    </source>
</evidence>
<protein>
    <recommendedName>
        <fullName evidence="9">Tyrosine-protein kinase</fullName>
        <ecNumber evidence="9">2.7.10.2</ecNumber>
    </recommendedName>
</protein>
<dbReference type="Pfam" id="PF00017">
    <property type="entry name" value="SH2"/>
    <property type="match status" value="1"/>
</dbReference>
<dbReference type="CDD" id="cd10361">
    <property type="entry name" value="SH2_Fps_family"/>
    <property type="match status" value="1"/>
</dbReference>
<dbReference type="InterPro" id="IPR017441">
    <property type="entry name" value="Protein_kinase_ATP_BS"/>
</dbReference>
<evidence type="ECO:0000256" key="8">
    <source>
        <dbReference type="PROSITE-ProRule" id="PRU10141"/>
    </source>
</evidence>
<feature type="region of interest" description="Disordered" evidence="10">
    <location>
        <begin position="569"/>
        <end position="588"/>
    </location>
</feature>
<dbReference type="FunFam" id="3.30.200.20:FF:000518">
    <property type="entry name" value="Tyrosine-protein kinase"/>
    <property type="match status" value="1"/>
</dbReference>
<accession>A0A0R3RUW7</accession>
<dbReference type="EC" id="2.7.10.2" evidence="9"/>
<dbReference type="InterPro" id="IPR011009">
    <property type="entry name" value="Kinase-like_dom_sf"/>
</dbReference>
<dbReference type="PROSITE" id="PS50001">
    <property type="entry name" value="SH2"/>
    <property type="match status" value="1"/>
</dbReference>
<dbReference type="Gene3D" id="3.30.505.10">
    <property type="entry name" value="SH2 domain"/>
    <property type="match status" value="1"/>
</dbReference>
<keyword evidence="7" id="KW-0727">SH2 domain</keyword>
<dbReference type="InterPro" id="IPR008266">
    <property type="entry name" value="Tyr_kinase_AS"/>
</dbReference>
<organism evidence="13 14">
    <name type="scientific">Elaeophora elaphi</name>
    <dbReference type="NCBI Taxonomy" id="1147741"/>
    <lineage>
        <taxon>Eukaryota</taxon>
        <taxon>Metazoa</taxon>
        <taxon>Ecdysozoa</taxon>
        <taxon>Nematoda</taxon>
        <taxon>Chromadorea</taxon>
        <taxon>Rhabditida</taxon>
        <taxon>Spirurina</taxon>
        <taxon>Spiruromorpha</taxon>
        <taxon>Filarioidea</taxon>
        <taxon>Onchocercidae</taxon>
        <taxon>Elaeophora</taxon>
    </lineage>
</organism>
<feature type="region of interest" description="Disordered" evidence="10">
    <location>
        <begin position="73"/>
        <end position="101"/>
    </location>
</feature>
<comment type="similarity">
    <text evidence="9">Belongs to the protein kinase superfamily. Tyr protein kinase family.</text>
</comment>
<dbReference type="InterPro" id="IPR020635">
    <property type="entry name" value="Tyr_kinase_cat_dom"/>
</dbReference>
<keyword evidence="3 9" id="KW-0418">Kinase</keyword>
<dbReference type="AlphaFoldDB" id="A0A0R3RUW7"/>
<dbReference type="WBParaSite" id="EEL_0000584501-mRNA-1">
    <property type="protein sequence ID" value="EEL_0000584501-mRNA-1"/>
    <property type="gene ID" value="EEL_0000584501"/>
</dbReference>
<evidence type="ECO:0000256" key="7">
    <source>
        <dbReference type="PROSITE-ProRule" id="PRU00191"/>
    </source>
</evidence>
<dbReference type="Gene3D" id="1.10.510.10">
    <property type="entry name" value="Transferase(Phosphotransferase) domain 1"/>
    <property type="match status" value="1"/>
</dbReference>
<evidence type="ECO:0000256" key="6">
    <source>
        <dbReference type="ARBA" id="ARBA00051245"/>
    </source>
</evidence>
<dbReference type="InterPro" id="IPR000980">
    <property type="entry name" value="SH2"/>
</dbReference>
<dbReference type="STRING" id="1147741.A0A0R3RUW7"/>
<dbReference type="PROSITE" id="PS50011">
    <property type="entry name" value="PROTEIN_KINASE_DOM"/>
    <property type="match status" value="1"/>
</dbReference>
<evidence type="ECO:0000256" key="10">
    <source>
        <dbReference type="SAM" id="MobiDB-lite"/>
    </source>
</evidence>
<dbReference type="Proteomes" id="UP000050640">
    <property type="component" value="Unplaced"/>
</dbReference>
<dbReference type="InterPro" id="IPR000719">
    <property type="entry name" value="Prot_kinase_dom"/>
</dbReference>
<keyword evidence="13" id="KW-1185">Reference proteome</keyword>
<dbReference type="InterPro" id="IPR001245">
    <property type="entry name" value="Ser-Thr/Tyr_kinase_cat_dom"/>
</dbReference>
<evidence type="ECO:0000256" key="1">
    <source>
        <dbReference type="ARBA" id="ARBA00022679"/>
    </source>
</evidence>
<feature type="domain" description="SH2" evidence="11">
    <location>
        <begin position="178"/>
        <end position="272"/>
    </location>
</feature>
<evidence type="ECO:0000313" key="13">
    <source>
        <dbReference type="Proteomes" id="UP000050640"/>
    </source>
</evidence>
<feature type="domain" description="Protein kinase" evidence="12">
    <location>
        <begin position="284"/>
        <end position="540"/>
    </location>
</feature>
<dbReference type="SUPFAM" id="SSF56112">
    <property type="entry name" value="Protein kinase-like (PK-like)"/>
    <property type="match status" value="1"/>
</dbReference>
<keyword evidence="1 9" id="KW-0808">Transferase</keyword>
<evidence type="ECO:0000259" key="12">
    <source>
        <dbReference type="PROSITE" id="PS50011"/>
    </source>
</evidence>
<evidence type="ECO:0000256" key="9">
    <source>
        <dbReference type="RuleBase" id="RU362096"/>
    </source>
</evidence>
<evidence type="ECO:0000313" key="14">
    <source>
        <dbReference type="WBParaSite" id="EEL_0000584501-mRNA-1"/>
    </source>
</evidence>
<name>A0A0R3RUW7_9BILA</name>
<feature type="compositionally biased region" description="Polar residues" evidence="10">
    <location>
        <begin position="90"/>
        <end position="101"/>
    </location>
</feature>